<keyword evidence="1" id="KW-0472">Membrane</keyword>
<evidence type="ECO:0000313" key="3">
    <source>
        <dbReference type="EMBL" id="MDS0293821.1"/>
    </source>
</evidence>
<feature type="transmembrane region" description="Helical" evidence="1">
    <location>
        <begin position="135"/>
        <end position="153"/>
    </location>
</feature>
<dbReference type="Proteomes" id="UP001254813">
    <property type="component" value="Unassembled WGS sequence"/>
</dbReference>
<dbReference type="InterPro" id="IPR058285">
    <property type="entry name" value="DUF7979"/>
</dbReference>
<reference evidence="3 4" key="1">
    <citation type="submission" date="2022-06" db="EMBL/GenBank/DDBJ databases">
        <title>Halogeometricum sp. a new haloarchaeum isolate from saline soil.</title>
        <authorList>
            <person name="Strakova D."/>
            <person name="Galisteo C."/>
            <person name="Sanchez-Porro C."/>
            <person name="Ventosa A."/>
        </authorList>
    </citation>
    <scope>NUCLEOTIDE SEQUENCE [LARGE SCALE GENOMIC DNA]</scope>
    <source>
        <strain evidence="4">S3BR25-2</strain>
    </source>
</reference>
<dbReference type="Pfam" id="PF25934">
    <property type="entry name" value="DUF7979"/>
    <property type="match status" value="1"/>
</dbReference>
<evidence type="ECO:0000256" key="1">
    <source>
        <dbReference type="SAM" id="Phobius"/>
    </source>
</evidence>
<gene>
    <name evidence="3" type="ORF">NDI79_06510</name>
</gene>
<dbReference type="EMBL" id="JAMQOQ010000002">
    <property type="protein sequence ID" value="MDS0293821.1"/>
    <property type="molecule type" value="Genomic_DNA"/>
</dbReference>
<accession>A0ABU2FZ54</accession>
<sequence>MNRSDAATYVLPFLGALVFSASVGGAVLGGYAAVQEDLGLCGAPAISVTPPEDIDHNAPEGMVDPSWARLDYEELSDAEKEAFESAVGTVSGTGEVDGELEHEAAFSGGALVAYEGEEYYVAVETMNECVAVSGYVLPGGVVGVLVGLGLFYSPRLARMLAGRSDSEP</sequence>
<evidence type="ECO:0000259" key="2">
    <source>
        <dbReference type="Pfam" id="PF25934"/>
    </source>
</evidence>
<keyword evidence="1" id="KW-0812">Transmembrane</keyword>
<proteinExistence type="predicted"/>
<name>A0ABU2FZ54_9EURY</name>
<evidence type="ECO:0000313" key="4">
    <source>
        <dbReference type="Proteomes" id="UP001254813"/>
    </source>
</evidence>
<organism evidence="3 4">
    <name type="scientific">Halogeometricum luteum</name>
    <dbReference type="NCBI Taxonomy" id="2950537"/>
    <lineage>
        <taxon>Archaea</taxon>
        <taxon>Methanobacteriati</taxon>
        <taxon>Methanobacteriota</taxon>
        <taxon>Stenosarchaea group</taxon>
        <taxon>Halobacteria</taxon>
        <taxon>Halobacteriales</taxon>
        <taxon>Haloferacaceae</taxon>
        <taxon>Halogeometricum</taxon>
    </lineage>
</organism>
<keyword evidence="1" id="KW-1133">Transmembrane helix</keyword>
<keyword evidence="4" id="KW-1185">Reference proteome</keyword>
<feature type="domain" description="DUF7979" evidence="2">
    <location>
        <begin position="46"/>
        <end position="121"/>
    </location>
</feature>
<protein>
    <recommendedName>
        <fullName evidence="2">DUF7979 domain-containing protein</fullName>
    </recommendedName>
</protein>
<comment type="caution">
    <text evidence="3">The sequence shown here is derived from an EMBL/GenBank/DDBJ whole genome shotgun (WGS) entry which is preliminary data.</text>
</comment>
<dbReference type="RefSeq" id="WP_310927678.1">
    <property type="nucleotide sequence ID" value="NZ_JAMQOQ010000002.1"/>
</dbReference>